<keyword evidence="12" id="KW-0234">DNA repair</keyword>
<evidence type="ECO:0000256" key="11">
    <source>
        <dbReference type="ARBA" id="ARBA00023049"/>
    </source>
</evidence>
<keyword evidence="4" id="KW-0158">Chromosome</keyword>
<keyword evidence="5" id="KW-0645">Protease</keyword>
<evidence type="ECO:0000256" key="7">
    <source>
        <dbReference type="ARBA" id="ARBA00022763"/>
    </source>
</evidence>
<gene>
    <name evidence="17" type="ORF">WN48_06231</name>
</gene>
<comment type="subcellular location">
    <subcellularLocation>
        <location evidence="2">Chromosome</location>
    </subcellularLocation>
    <subcellularLocation>
        <location evidence="1">Nucleus</location>
    </subcellularLocation>
</comment>
<dbReference type="SMART" id="SM00734">
    <property type="entry name" value="ZnF_Rad18"/>
    <property type="match status" value="3"/>
</dbReference>
<dbReference type="EMBL" id="KQ797310">
    <property type="protein sequence ID" value="OAD46963.1"/>
    <property type="molecule type" value="Genomic_DNA"/>
</dbReference>
<dbReference type="GO" id="GO:0008270">
    <property type="term" value="F:zinc ion binding"/>
    <property type="evidence" value="ECO:0007669"/>
    <property type="project" value="UniProtKB-KW"/>
</dbReference>
<keyword evidence="10" id="KW-0862">Zinc</keyword>
<keyword evidence="8" id="KW-0863">Zinc-finger</keyword>
<evidence type="ECO:0000256" key="2">
    <source>
        <dbReference type="ARBA" id="ARBA00004286"/>
    </source>
</evidence>
<dbReference type="Pfam" id="PF10263">
    <property type="entry name" value="SprT-like"/>
    <property type="match status" value="1"/>
</dbReference>
<keyword evidence="11" id="KW-0482">Metalloprotease</keyword>
<feature type="domain" description="UBZ4-type" evidence="16">
    <location>
        <begin position="568"/>
        <end position="591"/>
    </location>
</feature>
<evidence type="ECO:0000256" key="1">
    <source>
        <dbReference type="ARBA" id="ARBA00004123"/>
    </source>
</evidence>
<evidence type="ECO:0000313" key="17">
    <source>
        <dbReference type="EMBL" id="OAD46963.1"/>
    </source>
</evidence>
<dbReference type="InterPro" id="IPR055220">
    <property type="entry name" value="SPRTN_ZBD"/>
</dbReference>
<organism evidence="17 18">
    <name type="scientific">Eufriesea mexicana</name>
    <dbReference type="NCBI Taxonomy" id="516756"/>
    <lineage>
        <taxon>Eukaryota</taxon>
        <taxon>Metazoa</taxon>
        <taxon>Ecdysozoa</taxon>
        <taxon>Arthropoda</taxon>
        <taxon>Hexapoda</taxon>
        <taxon>Insecta</taxon>
        <taxon>Pterygota</taxon>
        <taxon>Neoptera</taxon>
        <taxon>Endopterygota</taxon>
        <taxon>Hymenoptera</taxon>
        <taxon>Apocrita</taxon>
        <taxon>Aculeata</taxon>
        <taxon>Apoidea</taxon>
        <taxon>Anthophila</taxon>
        <taxon>Apidae</taxon>
        <taxon>Eufriesea</taxon>
    </lineage>
</organism>
<evidence type="ECO:0000256" key="13">
    <source>
        <dbReference type="ARBA" id="ARBA00023242"/>
    </source>
</evidence>
<evidence type="ECO:0000256" key="3">
    <source>
        <dbReference type="ARBA" id="ARBA00010724"/>
    </source>
</evidence>
<dbReference type="OrthoDB" id="5236983at2759"/>
<dbReference type="PANTHER" id="PTHR21220">
    <property type="entry name" value="DNA-DEPENDENT METALLOPROTEASE SPRTN"/>
    <property type="match status" value="1"/>
</dbReference>
<evidence type="ECO:0000256" key="12">
    <source>
        <dbReference type="ARBA" id="ARBA00023204"/>
    </source>
</evidence>
<dbReference type="GO" id="GO:0005634">
    <property type="term" value="C:nucleus"/>
    <property type="evidence" value="ECO:0007669"/>
    <property type="project" value="UniProtKB-SubCell"/>
</dbReference>
<evidence type="ECO:0000259" key="16">
    <source>
        <dbReference type="SMART" id="SM00734"/>
    </source>
</evidence>
<keyword evidence="9" id="KW-0378">Hydrolase</keyword>
<dbReference type="GO" id="GO:0005694">
    <property type="term" value="C:chromosome"/>
    <property type="evidence" value="ECO:0007669"/>
    <property type="project" value="UniProtKB-SubCell"/>
</dbReference>
<protein>
    <recommendedName>
        <fullName evidence="14">Protein with SprT-like domain at the N terminus</fullName>
    </recommendedName>
</protein>
<evidence type="ECO:0000256" key="9">
    <source>
        <dbReference type="ARBA" id="ARBA00022801"/>
    </source>
</evidence>
<dbReference type="AlphaFoldDB" id="A0A310SAA4"/>
<name>A0A310SAA4_9HYME</name>
<dbReference type="SMART" id="SM00731">
    <property type="entry name" value="SprT"/>
    <property type="match status" value="1"/>
</dbReference>
<dbReference type="GO" id="GO:0004222">
    <property type="term" value="F:metalloendopeptidase activity"/>
    <property type="evidence" value="ECO:0007669"/>
    <property type="project" value="InterPro"/>
</dbReference>
<evidence type="ECO:0000256" key="10">
    <source>
        <dbReference type="ARBA" id="ARBA00022833"/>
    </source>
</evidence>
<keyword evidence="13" id="KW-0539">Nucleus</keyword>
<evidence type="ECO:0000313" key="18">
    <source>
        <dbReference type="Proteomes" id="UP000250275"/>
    </source>
</evidence>
<evidence type="ECO:0000256" key="8">
    <source>
        <dbReference type="ARBA" id="ARBA00022771"/>
    </source>
</evidence>
<dbReference type="Pfam" id="PF22934">
    <property type="entry name" value="SPRTN_ZBD"/>
    <property type="match status" value="1"/>
</dbReference>
<evidence type="ECO:0000259" key="15">
    <source>
        <dbReference type="SMART" id="SM00731"/>
    </source>
</evidence>
<evidence type="ECO:0000256" key="6">
    <source>
        <dbReference type="ARBA" id="ARBA00022723"/>
    </source>
</evidence>
<reference evidence="17 18" key="1">
    <citation type="submission" date="2015-07" db="EMBL/GenBank/DDBJ databases">
        <title>The genome of Eufriesea mexicana.</title>
        <authorList>
            <person name="Pan H."/>
            <person name="Kapheim K."/>
        </authorList>
    </citation>
    <scope>NUCLEOTIDE SEQUENCE [LARGE SCALE GENOMIC DNA]</scope>
    <source>
        <strain evidence="17">0111107269</strain>
        <tissue evidence="17">Whole body</tissue>
    </source>
</reference>
<feature type="domain" description="UBZ4-type" evidence="16">
    <location>
        <begin position="386"/>
        <end position="409"/>
    </location>
</feature>
<keyword evidence="6" id="KW-0479">Metal-binding</keyword>
<keyword evidence="18" id="KW-1185">Reference proteome</keyword>
<dbReference type="PANTHER" id="PTHR21220:SF0">
    <property type="entry name" value="DNA-DEPENDENT METALLOPROTEASE SPRTN"/>
    <property type="match status" value="1"/>
</dbReference>
<keyword evidence="7" id="KW-0227">DNA damage</keyword>
<proteinExistence type="inferred from homology"/>
<dbReference type="GO" id="GO:0003697">
    <property type="term" value="F:single-stranded DNA binding"/>
    <property type="evidence" value="ECO:0007669"/>
    <property type="project" value="InterPro"/>
</dbReference>
<dbReference type="InterPro" id="IPR044245">
    <property type="entry name" value="Spartan"/>
</dbReference>
<dbReference type="Gene3D" id="3.30.160.60">
    <property type="entry name" value="Classic Zinc Finger"/>
    <property type="match status" value="3"/>
</dbReference>
<dbReference type="InterPro" id="IPR006642">
    <property type="entry name" value="Rad18_UBZ4"/>
</dbReference>
<dbReference type="GO" id="GO:0006281">
    <property type="term" value="P:DNA repair"/>
    <property type="evidence" value="ECO:0007669"/>
    <property type="project" value="UniProtKB-KW"/>
</dbReference>
<feature type="domain" description="UBZ4-type" evidence="16">
    <location>
        <begin position="471"/>
        <end position="494"/>
    </location>
</feature>
<accession>A0A310SAA4</accession>
<feature type="domain" description="SprT-like" evidence="15">
    <location>
        <begin position="45"/>
        <end position="214"/>
    </location>
</feature>
<dbReference type="InterPro" id="IPR006640">
    <property type="entry name" value="SprT-like_domain"/>
</dbReference>
<evidence type="ECO:0000256" key="14">
    <source>
        <dbReference type="ARBA" id="ARBA00030396"/>
    </source>
</evidence>
<evidence type="ECO:0000256" key="4">
    <source>
        <dbReference type="ARBA" id="ARBA00022454"/>
    </source>
</evidence>
<evidence type="ECO:0000256" key="5">
    <source>
        <dbReference type="ARBA" id="ARBA00022670"/>
    </source>
</evidence>
<dbReference type="GO" id="GO:0031593">
    <property type="term" value="F:polyubiquitin modification-dependent protein binding"/>
    <property type="evidence" value="ECO:0007669"/>
    <property type="project" value="TreeGrafter"/>
</dbReference>
<sequence>MTHKLHQGRIFGLSENAVLPKNKDKENYKPKTLIDQTLELLDPTPNIYTLFVQFNERFFWNVLLPVEVKWSPRMTSCAGICTFHPRNRQCVISLSAPLLKLRPRKDLVETLLHEMIHGYLFLTNNNRDRNGHGPEFCKHMDRINKAAGTKITIYHSFHDEVRLYQQHWWRCDGPCQKRAPYFGTVRRAMNRAPGPTDFWWKEHQQICGGQFIKIKEPENFTAKSSKTKDKIKPKNTNLSSNISNWITKATPFNTELEFTTTPKSIKSTQNNQNSLNELKKLGSTANNIYGWDTGGPNSSNNSKKYNNSSITKISTPSKFSFSGVVGGSNTGQSNLLNKLYINNHSQSWNKNTTSPGRATNSLIDAVKIKKSIVNNSQSLSEVQMKFVKCPICNNSVLNNEINKHIDFCLITRNEKTDECKEQTTIKNYDNDNSMKSEVKTNNFSFTQKRKNDSSIFLSKKPKLDELQNFGKANCPICNNNFNLVDINKHIDKCLFEIGEQNDNLIIKLDDTNVSNNKDTNETFPAGISLNDHLKDCIGSVFNNDLSLPIDNDNNELSSTVSEDEQNNKYPCPVCMQLIIESQMNLHLDACLSNK</sequence>
<comment type="similarity">
    <text evidence="3">Belongs to the Spartan family.</text>
</comment>
<dbReference type="GO" id="GO:0006508">
    <property type="term" value="P:proteolysis"/>
    <property type="evidence" value="ECO:0007669"/>
    <property type="project" value="UniProtKB-KW"/>
</dbReference>
<dbReference type="Proteomes" id="UP000250275">
    <property type="component" value="Unassembled WGS sequence"/>
</dbReference>